<evidence type="ECO:0000256" key="1">
    <source>
        <dbReference type="SAM" id="Phobius"/>
    </source>
</evidence>
<proteinExistence type="predicted"/>
<feature type="transmembrane region" description="Helical" evidence="1">
    <location>
        <begin position="21"/>
        <end position="39"/>
    </location>
</feature>
<organism evidence="2 3">
    <name type="scientific">Parabacteroides distasonis</name>
    <dbReference type="NCBI Taxonomy" id="823"/>
    <lineage>
        <taxon>Bacteria</taxon>
        <taxon>Pseudomonadati</taxon>
        <taxon>Bacteroidota</taxon>
        <taxon>Bacteroidia</taxon>
        <taxon>Bacteroidales</taxon>
        <taxon>Tannerellaceae</taxon>
        <taxon>Parabacteroides</taxon>
    </lineage>
</organism>
<keyword evidence="1" id="KW-0472">Membrane</keyword>
<dbReference type="Proteomes" id="UP000095591">
    <property type="component" value="Unassembled WGS sequence"/>
</dbReference>
<evidence type="ECO:0000313" key="3">
    <source>
        <dbReference type="Proteomes" id="UP000095591"/>
    </source>
</evidence>
<accession>A0A173VZU5</accession>
<dbReference type="EMBL" id="CYXP01000010">
    <property type="protein sequence ID" value="CUN31697.1"/>
    <property type="molecule type" value="Genomic_DNA"/>
</dbReference>
<protein>
    <submittedName>
        <fullName evidence="2">Uncharacterized protein</fullName>
    </submittedName>
</protein>
<reference evidence="2 3" key="1">
    <citation type="submission" date="2015-09" db="EMBL/GenBank/DDBJ databases">
        <authorList>
            <consortium name="Pathogen Informatics"/>
        </authorList>
    </citation>
    <scope>NUCLEOTIDE SEQUENCE [LARGE SCALE GENOMIC DNA]</scope>
    <source>
        <strain evidence="2 3">2789STDY5608872</strain>
    </source>
</reference>
<dbReference type="AlphaFoldDB" id="A0A173VZU5"/>
<keyword evidence="1" id="KW-1133">Transmembrane helix</keyword>
<sequence>MKIERMNEGFTLQCRRRMQKQWLAPSLLILFPCVGFSWLRYFNVYILWEDDFIEEDLMLVKNEEFKGIFDNDNYSAVLTLCGYSFTRENLELIRELTNEMIERLSYADFFGKNSAMRRLNCLISSSITPLALCGEKCWTAHSNNPTPPVSISTIRDDSVALPPLMHGTNVFNPTLRRL</sequence>
<gene>
    <name evidence="2" type="ORF">ERS852429_03804</name>
</gene>
<evidence type="ECO:0000313" key="2">
    <source>
        <dbReference type="EMBL" id="CUN31697.1"/>
    </source>
</evidence>
<dbReference type="RefSeq" id="WP_044545062.1">
    <property type="nucleotide sequence ID" value="NZ_CDRH01000142.1"/>
</dbReference>
<keyword evidence="1" id="KW-0812">Transmembrane</keyword>
<name>A0A173VZU5_PARDI</name>